<dbReference type="SMART" id="SM00132">
    <property type="entry name" value="LIM"/>
    <property type="match status" value="1"/>
</dbReference>
<gene>
    <name evidence="7" type="ORF">QBC34DRAFT_387379</name>
</gene>
<keyword evidence="2" id="KW-0677">Repeat</keyword>
<organism evidence="7 8">
    <name type="scientific">Podospora aff. communis PSN243</name>
    <dbReference type="NCBI Taxonomy" id="3040156"/>
    <lineage>
        <taxon>Eukaryota</taxon>
        <taxon>Fungi</taxon>
        <taxon>Dikarya</taxon>
        <taxon>Ascomycota</taxon>
        <taxon>Pezizomycotina</taxon>
        <taxon>Sordariomycetes</taxon>
        <taxon>Sordariomycetidae</taxon>
        <taxon>Sordariales</taxon>
        <taxon>Podosporaceae</taxon>
        <taxon>Podospora</taxon>
    </lineage>
</organism>
<dbReference type="GO" id="GO:0003712">
    <property type="term" value="F:transcription coregulator activity"/>
    <property type="evidence" value="ECO:0007669"/>
    <property type="project" value="TreeGrafter"/>
</dbReference>
<dbReference type="EMBL" id="MU866019">
    <property type="protein sequence ID" value="KAK4442357.1"/>
    <property type="molecule type" value="Genomic_DNA"/>
</dbReference>
<protein>
    <recommendedName>
        <fullName evidence="6">LIM zinc-binding domain-containing protein</fullName>
    </recommendedName>
</protein>
<accession>A0AAV9G4J6</accession>
<dbReference type="PANTHER" id="PTHR24205:SF16">
    <property type="entry name" value="GH01042P-RELATED"/>
    <property type="match status" value="1"/>
</dbReference>
<dbReference type="Gene3D" id="2.10.110.10">
    <property type="entry name" value="Cysteine Rich Protein"/>
    <property type="match status" value="3"/>
</dbReference>
<evidence type="ECO:0000256" key="3">
    <source>
        <dbReference type="ARBA" id="ARBA00022833"/>
    </source>
</evidence>
<sequence length="761" mass="84854">MDPISIASIVASTTGTCLTTIKKLYDLQEKYQDTPVIIVAICSESTVISASLAQIQGLLLQRQDLAHVWKSQHTEMPLVLDQALTGCMVVFSCLDAEIQRITAGAADVSRIRWRSRARMVWNESHLNDLLSSMRGQQTAITTLIQLLQMNTLAEIKDMLLQKQEVVRASAHLTQSLRSRNPSVMVANSIYAGRRESSIIWEGDAVSVVAPSDLDFEFDDLIINSQAYRRALARARARTHPKETTEPSVEELGGLIDLSDALTIGQSQPSDLGTPAALDDLEGLVLNGPLTRTRTMETEKPVETAETALDCNEITAEKFLPHEGLFLCEFDYFRRLDLICHVCGKALRASYITVSNKKYHLDHFGCCVANCPVRFGPSDDYIEYKNAPYCQYHYSTMHARHCAGCEYPILLRFVEYEANDREGRDQPECWHPECDMMIGRWGMRWESMGGTHLKRIQGQWGDEHGVVIEDPDEFVSRMSAIDTERDKLFSILDGYYRLVSRKHEVFQKSRQGPATDLIASGRDLAGFLSVLFEGLDSFGLQTSREITSHRGVLSLFVKAIRTHAASNGPRALWSIGAPTDQQLQAAVEKFSKRIIVLLRAGVQACGKSASGENPSLDGFLRLLKAFELGAPLASEAAKVLGQDLDLPTAAILNRSQLEVCEVCHKSIKDDRDLVHVSLDSWGGGPYWHFACLECDVCEKPAAYSHHWELKKMPGRFPAVECMSCGSPPVGEYYLISEYGRVVFMMYEVLRFLKDNGGSPVVL</sequence>
<keyword evidence="4 5" id="KW-0440">LIM domain</keyword>
<evidence type="ECO:0000313" key="8">
    <source>
        <dbReference type="Proteomes" id="UP001321760"/>
    </source>
</evidence>
<evidence type="ECO:0000256" key="2">
    <source>
        <dbReference type="ARBA" id="ARBA00022737"/>
    </source>
</evidence>
<dbReference type="GO" id="GO:0046872">
    <property type="term" value="F:metal ion binding"/>
    <property type="evidence" value="ECO:0007669"/>
    <property type="project" value="UniProtKB-KW"/>
</dbReference>
<evidence type="ECO:0000313" key="7">
    <source>
        <dbReference type="EMBL" id="KAK4442357.1"/>
    </source>
</evidence>
<reference evidence="7" key="1">
    <citation type="journal article" date="2023" name="Mol. Phylogenet. Evol.">
        <title>Genome-scale phylogeny and comparative genomics of the fungal order Sordariales.</title>
        <authorList>
            <person name="Hensen N."/>
            <person name="Bonometti L."/>
            <person name="Westerberg I."/>
            <person name="Brannstrom I.O."/>
            <person name="Guillou S."/>
            <person name="Cros-Aarteil S."/>
            <person name="Calhoun S."/>
            <person name="Haridas S."/>
            <person name="Kuo A."/>
            <person name="Mondo S."/>
            <person name="Pangilinan J."/>
            <person name="Riley R."/>
            <person name="LaButti K."/>
            <person name="Andreopoulos B."/>
            <person name="Lipzen A."/>
            <person name="Chen C."/>
            <person name="Yan M."/>
            <person name="Daum C."/>
            <person name="Ng V."/>
            <person name="Clum A."/>
            <person name="Steindorff A."/>
            <person name="Ohm R.A."/>
            <person name="Martin F."/>
            <person name="Silar P."/>
            <person name="Natvig D.O."/>
            <person name="Lalanne C."/>
            <person name="Gautier V."/>
            <person name="Ament-Velasquez S.L."/>
            <person name="Kruys A."/>
            <person name="Hutchinson M.I."/>
            <person name="Powell A.J."/>
            <person name="Barry K."/>
            <person name="Miller A.N."/>
            <person name="Grigoriev I.V."/>
            <person name="Debuchy R."/>
            <person name="Gladieux P."/>
            <person name="Hiltunen Thoren M."/>
            <person name="Johannesson H."/>
        </authorList>
    </citation>
    <scope>NUCLEOTIDE SEQUENCE</scope>
    <source>
        <strain evidence="7">PSN243</strain>
    </source>
</reference>
<evidence type="ECO:0000256" key="1">
    <source>
        <dbReference type="ARBA" id="ARBA00022723"/>
    </source>
</evidence>
<dbReference type="SUPFAM" id="SSF57716">
    <property type="entry name" value="Glucocorticoid receptor-like (DNA-binding domain)"/>
    <property type="match status" value="2"/>
</dbReference>
<proteinExistence type="predicted"/>
<keyword evidence="1 5" id="KW-0479">Metal-binding</keyword>
<feature type="domain" description="LIM zinc-binding" evidence="6">
    <location>
        <begin position="337"/>
        <end position="399"/>
    </location>
</feature>
<dbReference type="AlphaFoldDB" id="A0AAV9G4J6"/>
<dbReference type="GO" id="GO:0030695">
    <property type="term" value="F:GTPase regulator activity"/>
    <property type="evidence" value="ECO:0007669"/>
    <property type="project" value="UniProtKB-ARBA"/>
</dbReference>
<evidence type="ECO:0000259" key="6">
    <source>
        <dbReference type="PROSITE" id="PS50023"/>
    </source>
</evidence>
<comment type="caution">
    <text evidence="7">The sequence shown here is derived from an EMBL/GenBank/DDBJ whole genome shotgun (WGS) entry which is preliminary data.</text>
</comment>
<dbReference type="PANTHER" id="PTHR24205">
    <property type="entry name" value="FOUR AND A HALF LIM DOMAINS PROTEIN"/>
    <property type="match status" value="1"/>
</dbReference>
<dbReference type="PROSITE" id="PS50023">
    <property type="entry name" value="LIM_DOMAIN_2"/>
    <property type="match status" value="1"/>
</dbReference>
<dbReference type="InterPro" id="IPR001781">
    <property type="entry name" value="Znf_LIM"/>
</dbReference>
<keyword evidence="3 5" id="KW-0862">Zinc</keyword>
<reference evidence="7" key="2">
    <citation type="submission" date="2023-05" db="EMBL/GenBank/DDBJ databases">
        <authorList>
            <consortium name="Lawrence Berkeley National Laboratory"/>
            <person name="Steindorff A."/>
            <person name="Hensen N."/>
            <person name="Bonometti L."/>
            <person name="Westerberg I."/>
            <person name="Brannstrom I.O."/>
            <person name="Guillou S."/>
            <person name="Cros-Aarteil S."/>
            <person name="Calhoun S."/>
            <person name="Haridas S."/>
            <person name="Kuo A."/>
            <person name="Mondo S."/>
            <person name="Pangilinan J."/>
            <person name="Riley R."/>
            <person name="Labutti K."/>
            <person name="Andreopoulos B."/>
            <person name="Lipzen A."/>
            <person name="Chen C."/>
            <person name="Yanf M."/>
            <person name="Daum C."/>
            <person name="Ng V."/>
            <person name="Clum A."/>
            <person name="Ohm R."/>
            <person name="Martin F."/>
            <person name="Silar P."/>
            <person name="Natvig D."/>
            <person name="Lalanne C."/>
            <person name="Gautier V."/>
            <person name="Ament-Velasquez S.L."/>
            <person name="Kruys A."/>
            <person name="Hutchinson M.I."/>
            <person name="Powell A.J."/>
            <person name="Barry K."/>
            <person name="Miller A.N."/>
            <person name="Grigoriev I.V."/>
            <person name="Debuchy R."/>
            <person name="Gladieux P."/>
            <person name="Thoren M.H."/>
            <person name="Johannesson H."/>
        </authorList>
    </citation>
    <scope>NUCLEOTIDE SEQUENCE</scope>
    <source>
        <strain evidence="7">PSN243</strain>
    </source>
</reference>
<evidence type="ECO:0000256" key="4">
    <source>
        <dbReference type="ARBA" id="ARBA00023038"/>
    </source>
</evidence>
<dbReference type="Proteomes" id="UP001321760">
    <property type="component" value="Unassembled WGS sequence"/>
</dbReference>
<dbReference type="Pfam" id="PF00412">
    <property type="entry name" value="LIM"/>
    <property type="match status" value="1"/>
</dbReference>
<evidence type="ECO:0000256" key="5">
    <source>
        <dbReference type="PROSITE-ProRule" id="PRU00125"/>
    </source>
</evidence>
<dbReference type="GO" id="GO:0005634">
    <property type="term" value="C:nucleus"/>
    <property type="evidence" value="ECO:0007669"/>
    <property type="project" value="TreeGrafter"/>
</dbReference>
<keyword evidence="8" id="KW-1185">Reference proteome</keyword>
<name>A0AAV9G4J6_9PEZI</name>